<gene>
    <name evidence="2" type="ORF">A2982_03765</name>
</gene>
<dbReference type="InterPro" id="IPR016181">
    <property type="entry name" value="Acyl_CoA_acyltransferase"/>
</dbReference>
<reference evidence="2 3" key="1">
    <citation type="journal article" date="2016" name="Nat. Commun.">
        <title>Thousands of microbial genomes shed light on interconnected biogeochemical processes in an aquifer system.</title>
        <authorList>
            <person name="Anantharaman K."/>
            <person name="Brown C.T."/>
            <person name="Hug L.A."/>
            <person name="Sharon I."/>
            <person name="Castelle C.J."/>
            <person name="Probst A.J."/>
            <person name="Thomas B.C."/>
            <person name="Singh A."/>
            <person name="Wilkins M.J."/>
            <person name="Karaoz U."/>
            <person name="Brodie E.L."/>
            <person name="Williams K.H."/>
            <person name="Hubbard S.S."/>
            <person name="Banfield J.F."/>
        </authorList>
    </citation>
    <scope>NUCLEOTIDE SEQUENCE [LARGE SCALE GENOMIC DNA]</scope>
</reference>
<dbReference type="SUPFAM" id="SSF55154">
    <property type="entry name" value="CYTH-like phosphatases"/>
    <property type="match status" value="1"/>
</dbReference>
<dbReference type="Proteomes" id="UP000178771">
    <property type="component" value="Unassembled WGS sequence"/>
</dbReference>
<dbReference type="STRING" id="1802624.A2982_03765"/>
<evidence type="ECO:0000259" key="1">
    <source>
        <dbReference type="PROSITE" id="PS51186"/>
    </source>
</evidence>
<comment type="caution">
    <text evidence="2">The sequence shown here is derived from an EMBL/GenBank/DDBJ whole genome shotgun (WGS) entry which is preliminary data.</text>
</comment>
<accession>A0A1F4V416</accession>
<protein>
    <recommendedName>
        <fullName evidence="1">N-acetyltransferase domain-containing protein</fullName>
    </recommendedName>
</protein>
<evidence type="ECO:0000313" key="2">
    <source>
        <dbReference type="EMBL" id="OGC51941.1"/>
    </source>
</evidence>
<dbReference type="Gene3D" id="2.40.320.10">
    <property type="entry name" value="Hypothetical Protein Pfu-838710-001"/>
    <property type="match status" value="1"/>
</dbReference>
<feature type="domain" description="N-acetyltransferase" evidence="1">
    <location>
        <begin position="8"/>
        <end position="173"/>
    </location>
</feature>
<dbReference type="PROSITE" id="PS51186">
    <property type="entry name" value="GNAT"/>
    <property type="match status" value="1"/>
</dbReference>
<dbReference type="Pfam" id="PF13302">
    <property type="entry name" value="Acetyltransf_3"/>
    <property type="match status" value="1"/>
</dbReference>
<name>A0A1F4V416_UNCKA</name>
<organism evidence="2 3">
    <name type="scientific">candidate division WWE3 bacterium RIFCSPLOWO2_01_FULL_39_13</name>
    <dbReference type="NCBI Taxonomy" id="1802624"/>
    <lineage>
        <taxon>Bacteria</taxon>
        <taxon>Katanobacteria</taxon>
    </lineage>
</organism>
<dbReference type="PANTHER" id="PTHR43415">
    <property type="entry name" value="SPERMIDINE N(1)-ACETYLTRANSFERASE"/>
    <property type="match status" value="1"/>
</dbReference>
<dbReference type="SUPFAM" id="SSF55729">
    <property type="entry name" value="Acyl-CoA N-acyltransferases (Nat)"/>
    <property type="match status" value="1"/>
</dbReference>
<dbReference type="Gene3D" id="3.40.630.30">
    <property type="match status" value="1"/>
</dbReference>
<dbReference type="PANTHER" id="PTHR43415:SF3">
    <property type="entry name" value="GNAT-FAMILY ACETYLTRANSFERASE"/>
    <property type="match status" value="1"/>
</dbReference>
<dbReference type="InterPro" id="IPR033469">
    <property type="entry name" value="CYTH-like_dom_sf"/>
</dbReference>
<evidence type="ECO:0000313" key="3">
    <source>
        <dbReference type="Proteomes" id="UP000178771"/>
    </source>
</evidence>
<dbReference type="InterPro" id="IPR000182">
    <property type="entry name" value="GNAT_dom"/>
</dbReference>
<dbReference type="AlphaFoldDB" id="A0A1F4V416"/>
<dbReference type="EMBL" id="MEVH01000009">
    <property type="protein sequence ID" value="OGC51941.1"/>
    <property type="molecule type" value="Genomic_DNA"/>
</dbReference>
<sequence>MTIHGNNIYLRPSKQSDAKYFLKWTENIDSIKYSLWDFQIPKDKNDYTEYINSSKFSKGRISLMICDNNSKKPVGEIGLSSIDLINKRARTFTLIGDHTYRNRGIGKEAKSLLLDYAFNTLNLNRIYCSVTVDNKYWIESLKKLGFKLEGIERQASYRDGEYRDKVLLALTKEDWVNRLKITANPQNREHEFFACIKNPKEVFKNANELFILQSIKMNIYTFKHPSEKGISVRVKEEESNGKTAYFMDLKRKVSEERQGTSYVRNSKEYSLRIDSGEIALKIIGELNLEKDKSLTKTRYVFYVDKFLVYLDHYTKPDNSWWIEIENASRNEAKNVLKKLNGRYNENERKTG</sequence>
<proteinExistence type="predicted"/>
<dbReference type="GO" id="GO:0016747">
    <property type="term" value="F:acyltransferase activity, transferring groups other than amino-acyl groups"/>
    <property type="evidence" value="ECO:0007669"/>
    <property type="project" value="InterPro"/>
</dbReference>